<feature type="transmembrane region" description="Helical" evidence="1">
    <location>
        <begin position="83"/>
        <end position="105"/>
    </location>
</feature>
<keyword evidence="1" id="KW-0812">Transmembrane</keyword>
<dbReference type="Proteomes" id="UP000828236">
    <property type="component" value="Unassembled WGS sequence"/>
</dbReference>
<evidence type="ECO:0000256" key="1">
    <source>
        <dbReference type="SAM" id="Phobius"/>
    </source>
</evidence>
<reference evidence="2" key="2">
    <citation type="journal article" date="2021" name="World Allergy Organ. J.">
        <title>Chromosome-level assembly of Dermatophagoides farinae genome and transcriptome reveals two novel allergens Der f 37 and Der f 39.</title>
        <authorList>
            <person name="Chen J."/>
            <person name="Cai Z."/>
            <person name="Fan D."/>
            <person name="Hu J."/>
            <person name="Hou Y."/>
            <person name="He Y."/>
            <person name="Zhang Z."/>
            <person name="Zhao Z."/>
            <person name="Gao P."/>
            <person name="Hu W."/>
            <person name="Sun J."/>
            <person name="Li J."/>
            <person name="Ji K."/>
        </authorList>
    </citation>
    <scope>NUCLEOTIDE SEQUENCE</scope>
    <source>
        <strain evidence="2">JKM2019</strain>
    </source>
</reference>
<evidence type="ECO:0000313" key="2">
    <source>
        <dbReference type="EMBL" id="KAH7637745.1"/>
    </source>
</evidence>
<comment type="caution">
    <text evidence="2">The sequence shown here is derived from an EMBL/GenBank/DDBJ whole genome shotgun (WGS) entry which is preliminary data.</text>
</comment>
<dbReference type="EMBL" id="SDOV01000008">
    <property type="protein sequence ID" value="KAH7637745.1"/>
    <property type="molecule type" value="Genomic_DNA"/>
</dbReference>
<feature type="transmembrane region" description="Helical" evidence="1">
    <location>
        <begin position="12"/>
        <end position="32"/>
    </location>
</feature>
<feature type="transmembrane region" description="Helical" evidence="1">
    <location>
        <begin position="44"/>
        <end position="63"/>
    </location>
</feature>
<dbReference type="AlphaFoldDB" id="A0A9D4NU02"/>
<organism evidence="2">
    <name type="scientific">Dermatophagoides farinae</name>
    <name type="common">American house dust mite</name>
    <dbReference type="NCBI Taxonomy" id="6954"/>
    <lineage>
        <taxon>Eukaryota</taxon>
        <taxon>Metazoa</taxon>
        <taxon>Ecdysozoa</taxon>
        <taxon>Arthropoda</taxon>
        <taxon>Chelicerata</taxon>
        <taxon>Arachnida</taxon>
        <taxon>Acari</taxon>
        <taxon>Acariformes</taxon>
        <taxon>Sarcoptiformes</taxon>
        <taxon>Astigmata</taxon>
        <taxon>Psoroptidia</taxon>
        <taxon>Analgoidea</taxon>
        <taxon>Pyroglyphidae</taxon>
        <taxon>Dermatophagoidinae</taxon>
        <taxon>Dermatophagoides</taxon>
    </lineage>
</organism>
<reference evidence="2" key="1">
    <citation type="submission" date="2020-06" db="EMBL/GenBank/DDBJ databases">
        <authorList>
            <person name="Ji K."/>
            <person name="Li J."/>
        </authorList>
    </citation>
    <scope>NUCLEOTIDE SEQUENCE</scope>
    <source>
        <strain evidence="2">JKM2019</strain>
        <tissue evidence="2">Whole body</tissue>
    </source>
</reference>
<keyword evidence="1" id="KW-1133">Transmembrane helix</keyword>
<keyword evidence="1" id="KW-0472">Membrane</keyword>
<protein>
    <submittedName>
        <fullName evidence="2">Uncharacterized protein</fullName>
    </submittedName>
</protein>
<gene>
    <name evidence="2" type="ORF">HUG17_8849</name>
</gene>
<name>A0A9D4NU02_DERFA</name>
<sequence>MKQYGESKVDSSLVLAIGAIIIGNYYSLFCIADHEFVHVSSPKIGLIFIVSGAIVSGIAYTEITPPNYDDNYDRYIGSSVPRLLGPFLLVFGLFIVVGSGVMAGLKTMRENGKAYHGIAQPTMYSAADIDQDDSPPSHEEKV</sequence>
<accession>A0A9D4NU02</accession>
<proteinExistence type="predicted"/>